<gene>
    <name evidence="2" type="ORF">SPHINGO391_70001</name>
</gene>
<dbReference type="PANTHER" id="PTHR47515">
    <property type="entry name" value="LOW CALCIUM RESPONSE LOCUS PROTEIN T"/>
    <property type="match status" value="1"/>
</dbReference>
<evidence type="ECO:0000313" key="3">
    <source>
        <dbReference type="Proteomes" id="UP000326857"/>
    </source>
</evidence>
<dbReference type="Proteomes" id="UP000326857">
    <property type="component" value="Unassembled WGS sequence"/>
</dbReference>
<evidence type="ECO:0000259" key="1">
    <source>
        <dbReference type="Pfam" id="PF13683"/>
    </source>
</evidence>
<organism evidence="2 3">
    <name type="scientific">Sphingomonas aurantiaca</name>
    <dbReference type="NCBI Taxonomy" id="185949"/>
    <lineage>
        <taxon>Bacteria</taxon>
        <taxon>Pseudomonadati</taxon>
        <taxon>Pseudomonadota</taxon>
        <taxon>Alphaproteobacteria</taxon>
        <taxon>Sphingomonadales</taxon>
        <taxon>Sphingomonadaceae</taxon>
        <taxon>Sphingomonas</taxon>
    </lineage>
</organism>
<feature type="domain" description="Integrase catalytic" evidence="1">
    <location>
        <begin position="59"/>
        <end position="105"/>
    </location>
</feature>
<dbReference type="GO" id="GO:0015074">
    <property type="term" value="P:DNA integration"/>
    <property type="evidence" value="ECO:0007669"/>
    <property type="project" value="InterPro"/>
</dbReference>
<name>A0A5E8ARM4_9SPHN</name>
<dbReference type="InterPro" id="IPR001584">
    <property type="entry name" value="Integrase_cat-core"/>
</dbReference>
<proteinExistence type="predicted"/>
<dbReference type="Pfam" id="PF13683">
    <property type="entry name" value="rve_3"/>
    <property type="match status" value="1"/>
</dbReference>
<reference evidence="2 3" key="1">
    <citation type="submission" date="2019-09" db="EMBL/GenBank/DDBJ databases">
        <authorList>
            <person name="Dittami M. S."/>
        </authorList>
    </citation>
    <scope>NUCLEOTIDE SEQUENCE [LARGE SCALE GENOMIC DNA]</scope>
    <source>
        <strain evidence="2">SPHINGO391</strain>
    </source>
</reference>
<dbReference type="RefSeq" id="WP_151989551.1">
    <property type="nucleotide sequence ID" value="NZ_LR701501.1"/>
</dbReference>
<accession>A0A5E8ARM4</accession>
<dbReference type="EMBL" id="CABVLI010000052">
    <property type="protein sequence ID" value="VVT32271.1"/>
    <property type="molecule type" value="Genomic_DNA"/>
</dbReference>
<evidence type="ECO:0000313" key="2">
    <source>
        <dbReference type="EMBL" id="VVT32271.1"/>
    </source>
</evidence>
<dbReference type="InterPro" id="IPR012337">
    <property type="entry name" value="RNaseH-like_sf"/>
</dbReference>
<sequence>MGAIAERRELLCLVASNNGTELTSYAVLSWCQDIAVGWPPRSGTSWIYHFAQAKLVEGPQQNIFVELFNGCLRDECPNAHLLPTLAAARRIIKAWRMDFNIVRPNGTCRVYELPRQERMDTEAKLSAT</sequence>
<protein>
    <recommendedName>
        <fullName evidence="1">Integrase catalytic domain-containing protein</fullName>
    </recommendedName>
</protein>
<dbReference type="SUPFAM" id="SSF53098">
    <property type="entry name" value="Ribonuclease H-like"/>
    <property type="match status" value="1"/>
</dbReference>
<dbReference type="AlphaFoldDB" id="A0A5E8ARM4"/>
<dbReference type="PANTHER" id="PTHR47515:SF1">
    <property type="entry name" value="BLR2054 PROTEIN"/>
    <property type="match status" value="1"/>
</dbReference>